<sequence>MLDEMLLSDVVTVRVLRVCALLISGELAVMASLLVTVVSKVVVKLVVQLSLLVVNVTAVVAVFHPE</sequence>
<dbReference type="RefSeq" id="XP_040711783.1">
    <property type="nucleotide sequence ID" value="XM_040861026.1"/>
</dbReference>
<gene>
    <name evidence="2" type="ORF">BCR38DRAFT_445600</name>
</gene>
<dbReference type="AlphaFoldDB" id="A0A1Y2DIM8"/>
<organism evidence="2 3">
    <name type="scientific">Pseudomassariella vexata</name>
    <dbReference type="NCBI Taxonomy" id="1141098"/>
    <lineage>
        <taxon>Eukaryota</taxon>
        <taxon>Fungi</taxon>
        <taxon>Dikarya</taxon>
        <taxon>Ascomycota</taxon>
        <taxon>Pezizomycotina</taxon>
        <taxon>Sordariomycetes</taxon>
        <taxon>Xylariomycetidae</taxon>
        <taxon>Amphisphaeriales</taxon>
        <taxon>Pseudomassariaceae</taxon>
        <taxon>Pseudomassariella</taxon>
    </lineage>
</organism>
<dbReference type="EMBL" id="MCFJ01000014">
    <property type="protein sequence ID" value="ORY59089.1"/>
    <property type="molecule type" value="Genomic_DNA"/>
</dbReference>
<evidence type="ECO:0000256" key="1">
    <source>
        <dbReference type="SAM" id="Phobius"/>
    </source>
</evidence>
<comment type="caution">
    <text evidence="2">The sequence shown here is derived from an EMBL/GenBank/DDBJ whole genome shotgun (WGS) entry which is preliminary data.</text>
</comment>
<reference evidence="2 3" key="1">
    <citation type="submission" date="2016-07" db="EMBL/GenBank/DDBJ databases">
        <title>Pervasive Adenine N6-methylation of Active Genes in Fungi.</title>
        <authorList>
            <consortium name="DOE Joint Genome Institute"/>
            <person name="Mondo S.J."/>
            <person name="Dannebaum R.O."/>
            <person name="Kuo R.C."/>
            <person name="Labutti K."/>
            <person name="Haridas S."/>
            <person name="Kuo A."/>
            <person name="Salamov A."/>
            <person name="Ahrendt S.R."/>
            <person name="Lipzen A."/>
            <person name="Sullivan W."/>
            <person name="Andreopoulos W.B."/>
            <person name="Clum A."/>
            <person name="Lindquist E."/>
            <person name="Daum C."/>
            <person name="Ramamoorthy G.K."/>
            <person name="Gryganskyi A."/>
            <person name="Culley D."/>
            <person name="Magnuson J.K."/>
            <person name="James T.Y."/>
            <person name="O'Malley M.A."/>
            <person name="Stajich J.E."/>
            <person name="Spatafora J.W."/>
            <person name="Visel A."/>
            <person name="Grigoriev I.V."/>
        </authorList>
    </citation>
    <scope>NUCLEOTIDE SEQUENCE [LARGE SCALE GENOMIC DNA]</scope>
    <source>
        <strain evidence="2 3">CBS 129021</strain>
    </source>
</reference>
<keyword evidence="3" id="KW-1185">Reference proteome</keyword>
<dbReference type="InParanoid" id="A0A1Y2DIM8"/>
<evidence type="ECO:0000313" key="3">
    <source>
        <dbReference type="Proteomes" id="UP000193689"/>
    </source>
</evidence>
<keyword evidence="1" id="KW-0812">Transmembrane</keyword>
<keyword evidence="1" id="KW-1133">Transmembrane helix</keyword>
<proteinExistence type="predicted"/>
<protein>
    <submittedName>
        <fullName evidence="2">Uncharacterized protein</fullName>
    </submittedName>
</protein>
<evidence type="ECO:0000313" key="2">
    <source>
        <dbReference type="EMBL" id="ORY59089.1"/>
    </source>
</evidence>
<name>A0A1Y2DIM8_9PEZI</name>
<dbReference type="GeneID" id="63777238"/>
<accession>A0A1Y2DIM8</accession>
<dbReference type="Proteomes" id="UP000193689">
    <property type="component" value="Unassembled WGS sequence"/>
</dbReference>
<feature type="transmembrane region" description="Helical" evidence="1">
    <location>
        <begin position="45"/>
        <end position="64"/>
    </location>
</feature>
<feature type="transmembrane region" description="Helical" evidence="1">
    <location>
        <begin position="15"/>
        <end position="38"/>
    </location>
</feature>
<keyword evidence="1" id="KW-0472">Membrane</keyword>